<reference evidence="11 12" key="1">
    <citation type="journal article" date="2014" name="Int. J. Syst. Evol. Microbiol.">
        <title>Complete genome sequence of Corynebacterium casei LMG S-19264T (=DSM 44701T), isolated from a smear-ripened cheese.</title>
        <authorList>
            <consortium name="US DOE Joint Genome Institute (JGI-PGF)"/>
            <person name="Walter F."/>
            <person name="Albersmeier A."/>
            <person name="Kalinowski J."/>
            <person name="Ruckert C."/>
        </authorList>
    </citation>
    <scope>NUCLEOTIDE SEQUENCE [LARGE SCALE GENOMIC DNA]</scope>
    <source>
        <strain evidence="11 12">CGMCC 1.15286</strain>
    </source>
</reference>
<gene>
    <name evidence="8 11" type="primary">hisZ</name>
    <name evidence="11" type="ORF">GCM10010918_23130</name>
</gene>
<dbReference type="InterPro" id="IPR004517">
    <property type="entry name" value="HisZ"/>
</dbReference>
<comment type="similarity">
    <text evidence="3 8">Belongs to the class-II aminoacyl-tRNA synthetase family. HisZ subfamily.</text>
</comment>
<dbReference type="HAMAP" id="MF_00125">
    <property type="entry name" value="HisZ"/>
    <property type="match status" value="1"/>
</dbReference>
<feature type="binding site" evidence="9">
    <location>
        <begin position="81"/>
        <end position="83"/>
    </location>
    <ligand>
        <name>L-histidine</name>
        <dbReference type="ChEBI" id="CHEBI:57595"/>
    </ligand>
</feature>
<keyword evidence="12" id="KW-1185">Reference proteome</keyword>
<evidence type="ECO:0000256" key="1">
    <source>
        <dbReference type="ARBA" id="ARBA00004496"/>
    </source>
</evidence>
<dbReference type="GO" id="GO:0005737">
    <property type="term" value="C:cytoplasm"/>
    <property type="evidence" value="ECO:0007669"/>
    <property type="project" value="UniProtKB-SubCell"/>
</dbReference>
<dbReference type="NCBIfam" id="NF008941">
    <property type="entry name" value="PRK12292.2-4"/>
    <property type="match status" value="1"/>
</dbReference>
<sequence length="407" mass="44569">MSKPKVFEKPIGVKDYLPNAVAKLRQIERDVLTCMSGWGYEQIITPTIEYYDTVGVASSTSDQKLFKLLNNRGTTLVLRSDMTAPIARVVSSLLKEQPFPLRLSYHVNIFRSIEEEAGREAEFFQTGVELVGDASAEADAEVVALAIASLKAAGVERFKIAIGHMGFLNGLFEQTLSGNTDAQEQLKACLLGRDYVGYRDQLRKLSLAEPVQRELESILRLRGGQEICEQALELTTDATAQASIRHLCEIWDVLKAYGVCEHVLIDLTMIGDFSYYTGMTFEGYAADLGFPVVSGGRYDNLLGQFGRPTPATGFAIKTTRILELLGDQDDTAALAPRVLIGYDAEGRAEALAEAQRLRGEGQSVVTERMSAEEAGKVAEGAFSYKGNKFTERAFYIAGIERTGGSQA</sequence>
<feature type="binding site" evidence="9">
    <location>
        <position position="111"/>
    </location>
    <ligand>
        <name>L-histidine</name>
        <dbReference type="ChEBI" id="CHEBI:57595"/>
    </ligand>
</feature>
<dbReference type="CDD" id="cd00773">
    <property type="entry name" value="HisRS-like_core"/>
    <property type="match status" value="1"/>
</dbReference>
<protein>
    <recommendedName>
        <fullName evidence="5 8">ATP phosphoribosyltransferase regulatory subunit</fullName>
    </recommendedName>
</protein>
<dbReference type="InterPro" id="IPR045864">
    <property type="entry name" value="aa-tRNA-synth_II/BPL/LPL"/>
</dbReference>
<evidence type="ECO:0000313" key="12">
    <source>
        <dbReference type="Proteomes" id="UP000600247"/>
    </source>
</evidence>
<dbReference type="GO" id="GO:0016757">
    <property type="term" value="F:glycosyltransferase activity"/>
    <property type="evidence" value="ECO:0007669"/>
    <property type="project" value="UniProtKB-KW"/>
</dbReference>
<keyword evidence="8" id="KW-0028">Amino-acid biosynthesis</keyword>
<dbReference type="InterPro" id="IPR041715">
    <property type="entry name" value="HisRS-like_core"/>
</dbReference>
<dbReference type="Pfam" id="PF13393">
    <property type="entry name" value="tRNA-synt_His"/>
    <property type="match status" value="1"/>
</dbReference>
<dbReference type="InterPro" id="IPR006195">
    <property type="entry name" value="aa-tRNA-synth_II"/>
</dbReference>
<dbReference type="GO" id="GO:0004821">
    <property type="term" value="F:histidine-tRNA ligase activity"/>
    <property type="evidence" value="ECO:0007669"/>
    <property type="project" value="TreeGrafter"/>
</dbReference>
<evidence type="ECO:0000256" key="2">
    <source>
        <dbReference type="ARBA" id="ARBA00004667"/>
    </source>
</evidence>
<evidence type="ECO:0000256" key="5">
    <source>
        <dbReference type="ARBA" id="ARBA00020397"/>
    </source>
</evidence>
<dbReference type="InterPro" id="IPR004516">
    <property type="entry name" value="HisRS/HisZ"/>
</dbReference>
<dbReference type="SUPFAM" id="SSF55681">
    <property type="entry name" value="Class II aaRS and biotin synthetases"/>
    <property type="match status" value="1"/>
</dbReference>
<keyword evidence="11" id="KW-0808">Transferase</keyword>
<dbReference type="GO" id="GO:0000105">
    <property type="term" value="P:L-histidine biosynthetic process"/>
    <property type="evidence" value="ECO:0007669"/>
    <property type="project" value="UniProtKB-UniRule"/>
</dbReference>
<comment type="subunit">
    <text evidence="4 8">Heteromultimer composed of HisG and HisZ subunits.</text>
</comment>
<feature type="binding site" evidence="9">
    <location>
        <position position="129"/>
    </location>
    <ligand>
        <name>L-histidine</name>
        <dbReference type="ChEBI" id="CHEBI:57595"/>
    </ligand>
</feature>
<feature type="binding site" evidence="9">
    <location>
        <begin position="275"/>
        <end position="276"/>
    </location>
    <ligand>
        <name>L-histidine</name>
        <dbReference type="ChEBI" id="CHEBI:57595"/>
    </ligand>
</feature>
<dbReference type="Proteomes" id="UP000600247">
    <property type="component" value="Unassembled WGS sequence"/>
</dbReference>
<name>A0A917LZM6_9BACL</name>
<evidence type="ECO:0000256" key="9">
    <source>
        <dbReference type="PIRSR" id="PIRSR001549-1"/>
    </source>
</evidence>
<dbReference type="PANTHER" id="PTHR43707">
    <property type="entry name" value="HISTIDYL-TRNA SYNTHETASE"/>
    <property type="match status" value="1"/>
</dbReference>
<dbReference type="PROSITE" id="PS50862">
    <property type="entry name" value="AA_TRNA_LIGASE_II"/>
    <property type="match status" value="1"/>
</dbReference>
<evidence type="ECO:0000259" key="10">
    <source>
        <dbReference type="PROSITE" id="PS50862"/>
    </source>
</evidence>
<comment type="caution">
    <text evidence="11">The sequence shown here is derived from an EMBL/GenBank/DDBJ whole genome shotgun (WGS) entry which is preliminary data.</text>
</comment>
<dbReference type="GO" id="GO:0140096">
    <property type="term" value="F:catalytic activity, acting on a protein"/>
    <property type="evidence" value="ECO:0007669"/>
    <property type="project" value="UniProtKB-ARBA"/>
</dbReference>
<evidence type="ECO:0000256" key="4">
    <source>
        <dbReference type="ARBA" id="ARBA00011496"/>
    </source>
</evidence>
<dbReference type="RefSeq" id="WP_188889299.1">
    <property type="nucleotide sequence ID" value="NZ_BMHY01000003.1"/>
</dbReference>
<proteinExistence type="inferred from homology"/>
<accession>A0A917LZM6</accession>
<organism evidence="11 12">
    <name type="scientific">Paenibacillus radicis</name>
    <name type="common">ex Gao et al. 2016</name>
    <dbReference type="NCBI Taxonomy" id="1737354"/>
    <lineage>
        <taxon>Bacteria</taxon>
        <taxon>Bacillati</taxon>
        <taxon>Bacillota</taxon>
        <taxon>Bacilli</taxon>
        <taxon>Bacillales</taxon>
        <taxon>Paenibacillaceae</taxon>
        <taxon>Paenibacillus</taxon>
    </lineage>
</organism>
<evidence type="ECO:0000256" key="6">
    <source>
        <dbReference type="ARBA" id="ARBA00022490"/>
    </source>
</evidence>
<evidence type="ECO:0000256" key="3">
    <source>
        <dbReference type="ARBA" id="ARBA00005539"/>
    </source>
</evidence>
<dbReference type="EMBL" id="BMHY01000003">
    <property type="protein sequence ID" value="GGG67774.1"/>
    <property type="molecule type" value="Genomic_DNA"/>
</dbReference>
<dbReference type="PIRSF" id="PIRSF001549">
    <property type="entry name" value="His-tRNA_synth"/>
    <property type="match status" value="1"/>
</dbReference>
<keyword evidence="6 8" id="KW-0963">Cytoplasm</keyword>
<dbReference type="NCBIfam" id="TIGR00443">
    <property type="entry name" value="hisZ_biosyn_reg"/>
    <property type="match status" value="1"/>
</dbReference>
<dbReference type="GO" id="GO:0006427">
    <property type="term" value="P:histidyl-tRNA aminoacylation"/>
    <property type="evidence" value="ECO:0007669"/>
    <property type="project" value="TreeGrafter"/>
</dbReference>
<feature type="binding site" evidence="9">
    <location>
        <position position="125"/>
    </location>
    <ligand>
        <name>L-histidine</name>
        <dbReference type="ChEBI" id="CHEBI:57595"/>
    </ligand>
</feature>
<comment type="pathway">
    <text evidence="2 8">Amino-acid biosynthesis; L-histidine biosynthesis; L-histidine from 5-phospho-alpha-D-ribose 1-diphosphate: step 1/9.</text>
</comment>
<comment type="subcellular location">
    <subcellularLocation>
        <location evidence="1 8">Cytoplasm</location>
    </subcellularLocation>
</comment>
<dbReference type="Gene3D" id="3.30.930.10">
    <property type="entry name" value="Bira Bifunctional Protein, Domain 2"/>
    <property type="match status" value="1"/>
</dbReference>
<keyword evidence="11" id="KW-0328">Glycosyltransferase</keyword>
<keyword evidence="8" id="KW-0368">Histidine biosynthesis</keyword>
<dbReference type="AlphaFoldDB" id="A0A917LZM6"/>
<comment type="miscellaneous">
    <text evidence="8">This function is generally fulfilled by the C-terminal part of HisG, which is missing in some bacteria such as this one.</text>
</comment>
<evidence type="ECO:0000256" key="8">
    <source>
        <dbReference type="HAMAP-Rule" id="MF_00125"/>
    </source>
</evidence>
<comment type="function">
    <text evidence="7 8">Required for the first step of histidine biosynthesis. May allow the feedback regulation of ATP phosphoribosyltransferase activity by histidine.</text>
</comment>
<feature type="domain" description="Aminoacyl-transfer RNA synthetases class-II family profile" evidence="10">
    <location>
        <begin position="23"/>
        <end position="336"/>
    </location>
</feature>
<evidence type="ECO:0000256" key="7">
    <source>
        <dbReference type="ARBA" id="ARBA00025246"/>
    </source>
</evidence>
<dbReference type="PANTHER" id="PTHR43707:SF1">
    <property type="entry name" value="HISTIDINE--TRNA LIGASE, MITOCHONDRIAL-RELATED"/>
    <property type="match status" value="1"/>
</dbReference>
<evidence type="ECO:0000313" key="11">
    <source>
        <dbReference type="EMBL" id="GGG67774.1"/>
    </source>
</evidence>